<evidence type="ECO:0000313" key="3">
    <source>
        <dbReference type="Proteomes" id="UP000193570"/>
    </source>
</evidence>
<dbReference type="Gene3D" id="3.30.1330.80">
    <property type="entry name" value="Hypothetical protein, similar to alpha- acetolactate decarboxylase, domain 2"/>
    <property type="match status" value="1"/>
</dbReference>
<evidence type="ECO:0000259" key="1">
    <source>
        <dbReference type="PROSITE" id="PS51742"/>
    </source>
</evidence>
<dbReference type="InterPro" id="IPR005175">
    <property type="entry name" value="PPC_dom"/>
</dbReference>
<evidence type="ECO:0000313" key="2">
    <source>
        <dbReference type="EMBL" id="SLN28421.1"/>
    </source>
</evidence>
<dbReference type="PANTHER" id="PTHR34988">
    <property type="entry name" value="PROTEIN, PUTATIVE-RELATED"/>
    <property type="match status" value="1"/>
</dbReference>
<proteinExistence type="predicted"/>
<reference evidence="2" key="1">
    <citation type="submission" date="2017-03" db="EMBL/GenBank/DDBJ databases">
        <authorList>
            <person name="Afonso C.L."/>
            <person name="Miller P.J."/>
            <person name="Scott M.A."/>
            <person name="Spackman E."/>
            <person name="Goraichik I."/>
            <person name="Dimitrov K.M."/>
            <person name="Suarez D.L."/>
            <person name="Swayne D.E."/>
        </authorList>
    </citation>
    <scope>NUCLEOTIDE SEQUENCE [LARGE SCALE GENOMIC DNA]</scope>
    <source>
        <strain evidence="2">CECT 8625</strain>
    </source>
</reference>
<dbReference type="AlphaFoldDB" id="A0A1X6YQM0"/>
<dbReference type="Proteomes" id="UP000193570">
    <property type="component" value="Unassembled WGS sequence"/>
</dbReference>
<dbReference type="SUPFAM" id="SSF117856">
    <property type="entry name" value="AF0104/ALDC/Ptd012-like"/>
    <property type="match status" value="1"/>
</dbReference>
<dbReference type="OrthoDB" id="552202at2"/>
<dbReference type="PANTHER" id="PTHR34988:SF1">
    <property type="entry name" value="DNA-BINDING PROTEIN"/>
    <property type="match status" value="1"/>
</dbReference>
<feature type="domain" description="PPC" evidence="1">
    <location>
        <begin position="8"/>
        <end position="139"/>
    </location>
</feature>
<sequence>MIATDWPATATRFLALRLPPGADLRGAIESAFAAEPEAAGFLAAAVGSLELARLRPAGRDDAIEVAGPLEIVALSGTVSADGPHLHLAVSDSAGTMTGGHLLTGARIRTTAELVLALAAGQRFHRPHDPATGYNELAFD</sequence>
<dbReference type="RefSeq" id="WP_085790957.1">
    <property type="nucleotide sequence ID" value="NZ_FWFK01000002.1"/>
</dbReference>
<organism evidence="2 3">
    <name type="scientific">Roseivivax jejudonensis</name>
    <dbReference type="NCBI Taxonomy" id="1529041"/>
    <lineage>
        <taxon>Bacteria</taxon>
        <taxon>Pseudomonadati</taxon>
        <taxon>Pseudomonadota</taxon>
        <taxon>Alphaproteobacteria</taxon>
        <taxon>Rhodobacterales</taxon>
        <taxon>Roseobacteraceae</taxon>
        <taxon>Roseivivax</taxon>
    </lineage>
</organism>
<gene>
    <name evidence="2" type="ORF">ROJ8625_01200</name>
</gene>
<dbReference type="Pfam" id="PF03479">
    <property type="entry name" value="PCC"/>
    <property type="match status" value="1"/>
</dbReference>
<dbReference type="CDD" id="cd11378">
    <property type="entry name" value="DUF296"/>
    <property type="match status" value="1"/>
</dbReference>
<name>A0A1X6YQM0_9RHOB</name>
<keyword evidence="3" id="KW-1185">Reference proteome</keyword>
<dbReference type="EMBL" id="FWFK01000002">
    <property type="protein sequence ID" value="SLN28421.1"/>
    <property type="molecule type" value="Genomic_DNA"/>
</dbReference>
<dbReference type="PROSITE" id="PS51742">
    <property type="entry name" value="PPC"/>
    <property type="match status" value="1"/>
</dbReference>
<protein>
    <recommendedName>
        <fullName evidence="1">PPC domain-containing protein</fullName>
    </recommendedName>
</protein>
<accession>A0A1X6YQM0</accession>